<dbReference type="HOGENOM" id="CLU_046519_0_1_10"/>
<protein>
    <recommendedName>
        <fullName evidence="3">DUF72 domain-containing protein</fullName>
    </recommendedName>
</protein>
<dbReference type="SUPFAM" id="SSF117396">
    <property type="entry name" value="TM1631-like"/>
    <property type="match status" value="1"/>
</dbReference>
<sequence>MKKWYIGCSGFYYKSWKGAFYPEDLPQKKWFDYYCQYFNTLELNVTFYRFPQLSFLQNWYTKSPEDFRFAVKAPRMITHYKKFTDSTEILTDFYSVVNKGLQHKLGCVLFQMPPSFHYSEEHIQKLIDNLDASFLNVVEFRDESWWREDVYDELAKHNISFCGMSHPTLPDNVIANTPHLYYRMHGESQLYASNYSHEQLDKLAGKIKASRKVKEVYIYFNNDIHAYAVENAQYLQRAI</sequence>
<evidence type="ECO:0008006" key="3">
    <source>
        <dbReference type="Google" id="ProtNLM"/>
    </source>
</evidence>
<dbReference type="RefSeq" id="WP_013631180.1">
    <property type="nucleotide sequence ID" value="NC_015177.1"/>
</dbReference>
<dbReference type="KEGG" id="psn:Pedsa_0091"/>
<dbReference type="PANTHER" id="PTHR30348">
    <property type="entry name" value="UNCHARACTERIZED PROTEIN YECE"/>
    <property type="match status" value="1"/>
</dbReference>
<evidence type="ECO:0000313" key="1">
    <source>
        <dbReference type="EMBL" id="ADY50677.1"/>
    </source>
</evidence>
<dbReference type="Gene3D" id="3.20.20.410">
    <property type="entry name" value="Protein of unknown function UPF0759"/>
    <property type="match status" value="1"/>
</dbReference>
<reference evidence="1 2" key="1">
    <citation type="journal article" date="2011" name="Stand. Genomic Sci.">
        <title>Complete genome sequence of the gliding, heparinolytic Pedobacter saltans type strain (113).</title>
        <authorList>
            <person name="Liolios K."/>
            <person name="Sikorski J."/>
            <person name="Lu M."/>
            <person name="Nolan M."/>
            <person name="Lapidus A."/>
            <person name="Lucas S."/>
            <person name="Hammon N."/>
            <person name="Deshpande S."/>
            <person name="Cheng J.F."/>
            <person name="Tapia R."/>
            <person name="Han C."/>
            <person name="Goodwin L."/>
            <person name="Pitluck S."/>
            <person name="Huntemann M."/>
            <person name="Ivanova N."/>
            <person name="Pagani I."/>
            <person name="Mavromatis K."/>
            <person name="Ovchinikova G."/>
            <person name="Pati A."/>
            <person name="Chen A."/>
            <person name="Palaniappan K."/>
            <person name="Land M."/>
            <person name="Hauser L."/>
            <person name="Brambilla E.M."/>
            <person name="Kotsyurbenko O."/>
            <person name="Rohde M."/>
            <person name="Tindall B.J."/>
            <person name="Abt B."/>
            <person name="Goker M."/>
            <person name="Detter J.C."/>
            <person name="Woyke T."/>
            <person name="Bristow J."/>
            <person name="Eisen J.A."/>
            <person name="Markowitz V."/>
            <person name="Hugenholtz P."/>
            <person name="Klenk H.P."/>
            <person name="Kyrpides N.C."/>
        </authorList>
    </citation>
    <scope>NUCLEOTIDE SEQUENCE [LARGE SCALE GENOMIC DNA]</scope>
    <source>
        <strain evidence="2">ATCC 51119 / DSM 12145 / JCM 21818 / LMG 10337 / NBRC 100064 / NCIMB 13643</strain>
    </source>
</reference>
<gene>
    <name evidence="1" type="ordered locus">Pedsa_0091</name>
</gene>
<dbReference type="eggNOG" id="COG1801">
    <property type="taxonomic scope" value="Bacteria"/>
</dbReference>
<proteinExistence type="predicted"/>
<dbReference type="EMBL" id="CP002545">
    <property type="protein sequence ID" value="ADY50677.1"/>
    <property type="molecule type" value="Genomic_DNA"/>
</dbReference>
<dbReference type="AlphaFoldDB" id="F0SCT8"/>
<name>F0SCT8_PSESL</name>
<dbReference type="InterPro" id="IPR036520">
    <property type="entry name" value="UPF0759_sf"/>
</dbReference>
<dbReference type="STRING" id="762903.Pedsa_0091"/>
<dbReference type="OrthoDB" id="9780310at2"/>
<accession>F0SCT8</accession>
<organism evidence="1 2">
    <name type="scientific">Pseudopedobacter saltans (strain ATCC 51119 / DSM 12145 / JCM 21818 / CCUG 39354 / LMG 10337 / NBRC 100064 / NCIMB 13643)</name>
    <name type="common">Pedobacter saltans</name>
    <dbReference type="NCBI Taxonomy" id="762903"/>
    <lineage>
        <taxon>Bacteria</taxon>
        <taxon>Pseudomonadati</taxon>
        <taxon>Bacteroidota</taxon>
        <taxon>Sphingobacteriia</taxon>
        <taxon>Sphingobacteriales</taxon>
        <taxon>Sphingobacteriaceae</taxon>
        <taxon>Pseudopedobacter</taxon>
    </lineage>
</organism>
<dbReference type="Proteomes" id="UP000000310">
    <property type="component" value="Chromosome"/>
</dbReference>
<dbReference type="Pfam" id="PF01904">
    <property type="entry name" value="DUF72"/>
    <property type="match status" value="1"/>
</dbReference>
<reference evidence="2" key="2">
    <citation type="submission" date="2011-02" db="EMBL/GenBank/DDBJ databases">
        <title>The complete genome of Pedobacter saltans DSM 12145.</title>
        <authorList>
            <consortium name="US DOE Joint Genome Institute (JGI-PGF)"/>
            <person name="Lucas S."/>
            <person name="Copeland A."/>
            <person name="Lapidus A."/>
            <person name="Bruce D."/>
            <person name="Goodwin L."/>
            <person name="Pitluck S."/>
            <person name="Kyrpides N."/>
            <person name="Mavromatis K."/>
            <person name="Pagani I."/>
            <person name="Ivanova N."/>
            <person name="Ovchinnikova G."/>
            <person name="Lu M."/>
            <person name="Detter J.C."/>
            <person name="Han C."/>
            <person name="Land M."/>
            <person name="Hauser L."/>
            <person name="Markowitz V."/>
            <person name="Cheng J.-F."/>
            <person name="Hugenholtz P."/>
            <person name="Woyke T."/>
            <person name="Wu D."/>
            <person name="Tindall B."/>
            <person name="Pomrenke H.G."/>
            <person name="Brambilla E."/>
            <person name="Klenk H.-P."/>
            <person name="Eisen J.A."/>
        </authorList>
    </citation>
    <scope>NUCLEOTIDE SEQUENCE [LARGE SCALE GENOMIC DNA]</scope>
    <source>
        <strain evidence="2">ATCC 51119 / DSM 12145 / JCM 21818 / LMG 10337 / NBRC 100064 / NCIMB 13643</strain>
    </source>
</reference>
<dbReference type="InterPro" id="IPR002763">
    <property type="entry name" value="DUF72"/>
</dbReference>
<keyword evidence="2" id="KW-1185">Reference proteome</keyword>
<evidence type="ECO:0000313" key="2">
    <source>
        <dbReference type="Proteomes" id="UP000000310"/>
    </source>
</evidence>
<dbReference type="PANTHER" id="PTHR30348:SF4">
    <property type="entry name" value="DUF72 DOMAIN-CONTAINING PROTEIN"/>
    <property type="match status" value="1"/>
</dbReference>